<dbReference type="Proteomes" id="UP001302812">
    <property type="component" value="Unassembled WGS sequence"/>
</dbReference>
<dbReference type="RefSeq" id="XP_064673722.1">
    <property type="nucleotide sequence ID" value="XM_064813383.1"/>
</dbReference>
<dbReference type="GO" id="GO:0016747">
    <property type="term" value="F:acyltransferase activity, transferring groups other than amino-acyl groups"/>
    <property type="evidence" value="ECO:0007669"/>
    <property type="project" value="InterPro"/>
</dbReference>
<dbReference type="PANTHER" id="PTHR42791:SF17">
    <property type="entry name" value="ACETYLTRANSFERASE, GNAT FAMILY FAMILY (AFU_ORTHOLOGUE AFUA_8G05690)"/>
    <property type="match status" value="1"/>
</dbReference>
<name>A0AAN6YWB2_9PEZI</name>
<accession>A0AAN6YWB2</accession>
<sequence length="265" mass="29351">MATTVNPRIRVREATPADAEAITDIHFGAFDDNIMNRLMYPNGVSEDSKKKFRTRLFPSNSPQVDGESDAARQPQTLLWVAEYFPEDAAAADKPGEIVAYSKWQLNRVQQTEEEWKKDSPATAEVWGEGCDLAVVDAFIGAMNRKQREHAKGEPALLLGLLACKPGRQRLGAGSALLRRGIELADRLGLPCRLEATPVGYYLYRKYGFEDVDVLDVNVTERWGVVKEDGSYWGADNAVAIAGRAPEGVMRTVIMRRPARQPESAA</sequence>
<dbReference type="SUPFAM" id="SSF55729">
    <property type="entry name" value="Acyl-CoA N-acyltransferases (Nat)"/>
    <property type="match status" value="1"/>
</dbReference>
<evidence type="ECO:0000313" key="2">
    <source>
        <dbReference type="EMBL" id="KAK4116152.1"/>
    </source>
</evidence>
<evidence type="ECO:0000259" key="1">
    <source>
        <dbReference type="PROSITE" id="PS51186"/>
    </source>
</evidence>
<dbReference type="AlphaFoldDB" id="A0AAN6YWB2"/>
<dbReference type="Gene3D" id="3.40.630.30">
    <property type="match status" value="1"/>
</dbReference>
<organism evidence="2 3">
    <name type="scientific">Canariomyces notabilis</name>
    <dbReference type="NCBI Taxonomy" id="2074819"/>
    <lineage>
        <taxon>Eukaryota</taxon>
        <taxon>Fungi</taxon>
        <taxon>Dikarya</taxon>
        <taxon>Ascomycota</taxon>
        <taxon>Pezizomycotina</taxon>
        <taxon>Sordariomycetes</taxon>
        <taxon>Sordariomycetidae</taxon>
        <taxon>Sordariales</taxon>
        <taxon>Chaetomiaceae</taxon>
        <taxon>Canariomyces</taxon>
    </lineage>
</organism>
<feature type="domain" description="N-acetyltransferase" evidence="1">
    <location>
        <begin position="95"/>
        <end position="259"/>
    </location>
</feature>
<reference evidence="2" key="2">
    <citation type="submission" date="2023-05" db="EMBL/GenBank/DDBJ databases">
        <authorList>
            <consortium name="Lawrence Berkeley National Laboratory"/>
            <person name="Steindorff A."/>
            <person name="Hensen N."/>
            <person name="Bonometti L."/>
            <person name="Westerberg I."/>
            <person name="Brannstrom I.O."/>
            <person name="Guillou S."/>
            <person name="Cros-Aarteil S."/>
            <person name="Calhoun S."/>
            <person name="Haridas S."/>
            <person name="Kuo A."/>
            <person name="Mondo S."/>
            <person name="Pangilinan J."/>
            <person name="Riley R."/>
            <person name="Labutti K."/>
            <person name="Andreopoulos B."/>
            <person name="Lipzen A."/>
            <person name="Chen C."/>
            <person name="Yanf M."/>
            <person name="Daum C."/>
            <person name="Ng V."/>
            <person name="Clum A."/>
            <person name="Ohm R."/>
            <person name="Martin F."/>
            <person name="Silar P."/>
            <person name="Natvig D."/>
            <person name="Lalanne C."/>
            <person name="Gautier V."/>
            <person name="Ament-Velasquez S.L."/>
            <person name="Kruys A."/>
            <person name="Hutchinson M.I."/>
            <person name="Powell A.J."/>
            <person name="Barry K."/>
            <person name="Miller A.N."/>
            <person name="Grigoriev I.V."/>
            <person name="Debuchy R."/>
            <person name="Gladieux P."/>
            <person name="Thoren M.H."/>
            <person name="Johannesson H."/>
        </authorList>
    </citation>
    <scope>NUCLEOTIDE SEQUENCE</scope>
    <source>
        <strain evidence="2">CBS 508.74</strain>
    </source>
</reference>
<dbReference type="GeneID" id="89937508"/>
<dbReference type="InterPro" id="IPR052523">
    <property type="entry name" value="Trichothecene_AcTrans"/>
</dbReference>
<dbReference type="EMBL" id="MU853333">
    <property type="protein sequence ID" value="KAK4116152.1"/>
    <property type="molecule type" value="Genomic_DNA"/>
</dbReference>
<dbReference type="PANTHER" id="PTHR42791">
    <property type="entry name" value="GNAT FAMILY ACETYLTRANSFERASE"/>
    <property type="match status" value="1"/>
</dbReference>
<dbReference type="InterPro" id="IPR016181">
    <property type="entry name" value="Acyl_CoA_acyltransferase"/>
</dbReference>
<protein>
    <submittedName>
        <fullName evidence="2">N-acetyltransferase-like protein</fullName>
    </submittedName>
</protein>
<dbReference type="InterPro" id="IPR000182">
    <property type="entry name" value="GNAT_dom"/>
</dbReference>
<comment type="caution">
    <text evidence="2">The sequence shown here is derived from an EMBL/GenBank/DDBJ whole genome shotgun (WGS) entry which is preliminary data.</text>
</comment>
<keyword evidence="3" id="KW-1185">Reference proteome</keyword>
<reference evidence="2" key="1">
    <citation type="journal article" date="2023" name="Mol. Phylogenet. Evol.">
        <title>Genome-scale phylogeny and comparative genomics of the fungal order Sordariales.</title>
        <authorList>
            <person name="Hensen N."/>
            <person name="Bonometti L."/>
            <person name="Westerberg I."/>
            <person name="Brannstrom I.O."/>
            <person name="Guillou S."/>
            <person name="Cros-Aarteil S."/>
            <person name="Calhoun S."/>
            <person name="Haridas S."/>
            <person name="Kuo A."/>
            <person name="Mondo S."/>
            <person name="Pangilinan J."/>
            <person name="Riley R."/>
            <person name="LaButti K."/>
            <person name="Andreopoulos B."/>
            <person name="Lipzen A."/>
            <person name="Chen C."/>
            <person name="Yan M."/>
            <person name="Daum C."/>
            <person name="Ng V."/>
            <person name="Clum A."/>
            <person name="Steindorff A."/>
            <person name="Ohm R.A."/>
            <person name="Martin F."/>
            <person name="Silar P."/>
            <person name="Natvig D.O."/>
            <person name="Lalanne C."/>
            <person name="Gautier V."/>
            <person name="Ament-Velasquez S.L."/>
            <person name="Kruys A."/>
            <person name="Hutchinson M.I."/>
            <person name="Powell A.J."/>
            <person name="Barry K."/>
            <person name="Miller A.N."/>
            <person name="Grigoriev I.V."/>
            <person name="Debuchy R."/>
            <person name="Gladieux P."/>
            <person name="Hiltunen Thoren M."/>
            <person name="Johannesson H."/>
        </authorList>
    </citation>
    <scope>NUCLEOTIDE SEQUENCE</scope>
    <source>
        <strain evidence="2">CBS 508.74</strain>
    </source>
</reference>
<dbReference type="PROSITE" id="PS51186">
    <property type="entry name" value="GNAT"/>
    <property type="match status" value="1"/>
</dbReference>
<gene>
    <name evidence="2" type="ORF">N656DRAFT_765165</name>
</gene>
<proteinExistence type="predicted"/>
<evidence type="ECO:0000313" key="3">
    <source>
        <dbReference type="Proteomes" id="UP001302812"/>
    </source>
</evidence>